<dbReference type="GeneID" id="87824433"/>
<keyword evidence="1" id="KW-0175">Coiled coil</keyword>
<dbReference type="PANTHER" id="PTHR42070:SF1">
    <property type="entry name" value="FILAMENT ASSOCIATED PROTEIN, PUTATIVE (AFU_ORTHOLOGUE AFUA_8G06630)-RELATED"/>
    <property type="match status" value="1"/>
</dbReference>
<name>A0AAN6Z1P8_9PEZI</name>
<evidence type="ECO:0000313" key="4">
    <source>
        <dbReference type="Proteomes" id="UP001302602"/>
    </source>
</evidence>
<evidence type="ECO:0008006" key="5">
    <source>
        <dbReference type="Google" id="ProtNLM"/>
    </source>
</evidence>
<feature type="region of interest" description="Disordered" evidence="2">
    <location>
        <begin position="117"/>
        <end position="187"/>
    </location>
</feature>
<keyword evidence="4" id="KW-1185">Reference proteome</keyword>
<evidence type="ECO:0000313" key="3">
    <source>
        <dbReference type="EMBL" id="KAK4122330.1"/>
    </source>
</evidence>
<dbReference type="CDD" id="cd14688">
    <property type="entry name" value="bZIP_YAP"/>
    <property type="match status" value="1"/>
</dbReference>
<dbReference type="Proteomes" id="UP001302602">
    <property type="component" value="Unassembled WGS sequence"/>
</dbReference>
<accession>A0AAN6Z1P8</accession>
<protein>
    <recommendedName>
        <fullName evidence="5">BZIP domain-containing protein</fullName>
    </recommendedName>
</protein>
<reference evidence="3" key="2">
    <citation type="submission" date="2023-05" db="EMBL/GenBank/DDBJ databases">
        <authorList>
            <consortium name="Lawrence Berkeley National Laboratory"/>
            <person name="Steindorff A."/>
            <person name="Hensen N."/>
            <person name="Bonometti L."/>
            <person name="Westerberg I."/>
            <person name="Brannstrom I.O."/>
            <person name="Guillou S."/>
            <person name="Cros-Aarteil S."/>
            <person name="Calhoun S."/>
            <person name="Haridas S."/>
            <person name="Kuo A."/>
            <person name="Mondo S."/>
            <person name="Pangilinan J."/>
            <person name="Riley R."/>
            <person name="Labutti K."/>
            <person name="Andreopoulos B."/>
            <person name="Lipzen A."/>
            <person name="Chen C."/>
            <person name="Yanf M."/>
            <person name="Daum C."/>
            <person name="Ng V."/>
            <person name="Clum A."/>
            <person name="Ohm R."/>
            <person name="Martin F."/>
            <person name="Silar P."/>
            <person name="Natvig D."/>
            <person name="Lalanne C."/>
            <person name="Gautier V."/>
            <person name="Ament-Velasquez S.L."/>
            <person name="Kruys A."/>
            <person name="Hutchinson M.I."/>
            <person name="Powell A.J."/>
            <person name="Barry K."/>
            <person name="Miller A.N."/>
            <person name="Grigoriev I.V."/>
            <person name="Debuchy R."/>
            <person name="Gladieux P."/>
            <person name="Thoren M.H."/>
            <person name="Johannesson H."/>
        </authorList>
    </citation>
    <scope>NUCLEOTIDE SEQUENCE</scope>
    <source>
        <strain evidence="3">CBS 731.68</strain>
    </source>
</reference>
<sequence length="288" mass="31102">MTSAGPTQIAGATSRSRLTENKRRYRARRKEYVADLERRLAEARAQGVKATKEVQSAARKVAAENGRLRELLRLAGFADKDIDGWATGDSRDCTRRGEIEQKARLCAAILASPEGLAAEEKTCPSRKNIRQRESRAAGAMPRNTDTALSIQEPLAESGSSESHDSDPTVTAGPTPPTSEAATRTGTCAARGREIRPCKLLSLLAENPSADITQVPVHPRAADPLHDTAQREGDVECGKAYEMLMQYATSEEKMDYVARALEAGCTANGKGGCAVKKKVVWEALDSMCE</sequence>
<dbReference type="PANTHER" id="PTHR42070">
    <property type="entry name" value="FILAMENT ASSOCIATED PROTEIN, PUTATIVE (AFU_ORTHOLOGUE AFUA_8G06630)-RELATED"/>
    <property type="match status" value="1"/>
</dbReference>
<dbReference type="EMBL" id="MU853231">
    <property type="protein sequence ID" value="KAK4122330.1"/>
    <property type="molecule type" value="Genomic_DNA"/>
</dbReference>
<organism evidence="3 4">
    <name type="scientific">Parathielavia appendiculata</name>
    <dbReference type="NCBI Taxonomy" id="2587402"/>
    <lineage>
        <taxon>Eukaryota</taxon>
        <taxon>Fungi</taxon>
        <taxon>Dikarya</taxon>
        <taxon>Ascomycota</taxon>
        <taxon>Pezizomycotina</taxon>
        <taxon>Sordariomycetes</taxon>
        <taxon>Sordariomycetidae</taxon>
        <taxon>Sordariales</taxon>
        <taxon>Chaetomiaceae</taxon>
        <taxon>Parathielavia</taxon>
    </lineage>
</organism>
<evidence type="ECO:0000256" key="2">
    <source>
        <dbReference type="SAM" id="MobiDB-lite"/>
    </source>
</evidence>
<dbReference type="AlphaFoldDB" id="A0AAN6Z1P8"/>
<feature type="region of interest" description="Disordered" evidence="2">
    <location>
        <begin position="1"/>
        <end position="24"/>
    </location>
</feature>
<feature type="compositionally biased region" description="Polar residues" evidence="2">
    <location>
        <begin position="1"/>
        <end position="16"/>
    </location>
</feature>
<evidence type="ECO:0000256" key="1">
    <source>
        <dbReference type="SAM" id="Coils"/>
    </source>
</evidence>
<comment type="caution">
    <text evidence="3">The sequence shown here is derived from an EMBL/GenBank/DDBJ whole genome shotgun (WGS) entry which is preliminary data.</text>
</comment>
<feature type="coiled-coil region" evidence="1">
    <location>
        <begin position="26"/>
        <end position="53"/>
    </location>
</feature>
<reference evidence="3" key="1">
    <citation type="journal article" date="2023" name="Mol. Phylogenet. Evol.">
        <title>Genome-scale phylogeny and comparative genomics of the fungal order Sordariales.</title>
        <authorList>
            <person name="Hensen N."/>
            <person name="Bonometti L."/>
            <person name="Westerberg I."/>
            <person name="Brannstrom I.O."/>
            <person name="Guillou S."/>
            <person name="Cros-Aarteil S."/>
            <person name="Calhoun S."/>
            <person name="Haridas S."/>
            <person name="Kuo A."/>
            <person name="Mondo S."/>
            <person name="Pangilinan J."/>
            <person name="Riley R."/>
            <person name="LaButti K."/>
            <person name="Andreopoulos B."/>
            <person name="Lipzen A."/>
            <person name="Chen C."/>
            <person name="Yan M."/>
            <person name="Daum C."/>
            <person name="Ng V."/>
            <person name="Clum A."/>
            <person name="Steindorff A."/>
            <person name="Ohm R.A."/>
            <person name="Martin F."/>
            <person name="Silar P."/>
            <person name="Natvig D.O."/>
            <person name="Lalanne C."/>
            <person name="Gautier V."/>
            <person name="Ament-Velasquez S.L."/>
            <person name="Kruys A."/>
            <person name="Hutchinson M.I."/>
            <person name="Powell A.J."/>
            <person name="Barry K."/>
            <person name="Miller A.N."/>
            <person name="Grigoriev I.V."/>
            <person name="Debuchy R."/>
            <person name="Gladieux P."/>
            <person name="Hiltunen Thoren M."/>
            <person name="Johannesson H."/>
        </authorList>
    </citation>
    <scope>NUCLEOTIDE SEQUENCE</scope>
    <source>
        <strain evidence="3">CBS 731.68</strain>
    </source>
</reference>
<dbReference type="RefSeq" id="XP_062646101.1">
    <property type="nucleotide sequence ID" value="XM_062787663.1"/>
</dbReference>
<proteinExistence type="predicted"/>
<gene>
    <name evidence="3" type="ORF">N657DRAFT_499685</name>
</gene>